<feature type="coiled-coil region" evidence="1">
    <location>
        <begin position="520"/>
        <end position="547"/>
    </location>
</feature>
<comment type="caution">
    <text evidence="4">The sequence shown here is derived from an EMBL/GenBank/DDBJ whole genome shotgun (WGS) entry which is preliminary data.</text>
</comment>
<keyword evidence="1" id="KW-0175">Coiled coil</keyword>
<dbReference type="Proteomes" id="UP000676565">
    <property type="component" value="Unassembled WGS sequence"/>
</dbReference>
<dbReference type="InterPro" id="IPR038729">
    <property type="entry name" value="Rad50/SbcC_AAA"/>
</dbReference>
<evidence type="ECO:0000256" key="1">
    <source>
        <dbReference type="SAM" id="Coils"/>
    </source>
</evidence>
<dbReference type="Gene3D" id="3.40.50.300">
    <property type="entry name" value="P-loop containing nucleotide triphosphate hydrolases"/>
    <property type="match status" value="2"/>
</dbReference>
<dbReference type="PANTHER" id="PTHR32114">
    <property type="entry name" value="ABC TRANSPORTER ABCH.3"/>
    <property type="match status" value="1"/>
</dbReference>
<organism evidence="4 5">
    <name type="scientific">Gemmata palustris</name>
    <dbReference type="NCBI Taxonomy" id="2822762"/>
    <lineage>
        <taxon>Bacteria</taxon>
        <taxon>Pseudomonadati</taxon>
        <taxon>Planctomycetota</taxon>
        <taxon>Planctomycetia</taxon>
        <taxon>Gemmatales</taxon>
        <taxon>Gemmataceae</taxon>
        <taxon>Gemmata</taxon>
    </lineage>
</organism>
<accession>A0ABS5BWR7</accession>
<dbReference type="InterPro" id="IPR027417">
    <property type="entry name" value="P-loop_NTPase"/>
</dbReference>
<protein>
    <submittedName>
        <fullName evidence="4">SMC family ATPase</fullName>
    </submittedName>
</protein>
<reference evidence="4 5" key="1">
    <citation type="submission" date="2021-04" db="EMBL/GenBank/DDBJ databases">
        <authorList>
            <person name="Ivanova A."/>
        </authorList>
    </citation>
    <scope>NUCLEOTIDE SEQUENCE [LARGE SCALE GENOMIC DNA]</scope>
    <source>
        <strain evidence="4 5">G18</strain>
    </source>
</reference>
<name>A0ABS5BWR7_9BACT</name>
<dbReference type="SUPFAM" id="SSF52540">
    <property type="entry name" value="P-loop containing nucleoside triphosphate hydrolases"/>
    <property type="match status" value="1"/>
</dbReference>
<dbReference type="Pfam" id="PF13476">
    <property type="entry name" value="AAA_23"/>
    <property type="match status" value="1"/>
</dbReference>
<dbReference type="EMBL" id="JAGKQQ010000001">
    <property type="protein sequence ID" value="MBP3957852.1"/>
    <property type="molecule type" value="Genomic_DNA"/>
</dbReference>
<evidence type="ECO:0000313" key="4">
    <source>
        <dbReference type="EMBL" id="MBP3957852.1"/>
    </source>
</evidence>
<keyword evidence="5" id="KW-1185">Reference proteome</keyword>
<proteinExistence type="predicted"/>
<dbReference type="RefSeq" id="WP_210657305.1">
    <property type="nucleotide sequence ID" value="NZ_JAGKQQ010000001.1"/>
</dbReference>
<gene>
    <name evidence="4" type="ORF">J8F10_21575</name>
</gene>
<evidence type="ECO:0000313" key="5">
    <source>
        <dbReference type="Proteomes" id="UP000676565"/>
    </source>
</evidence>
<dbReference type="PANTHER" id="PTHR32114:SF2">
    <property type="entry name" value="ABC TRANSPORTER ABCH.3"/>
    <property type="match status" value="1"/>
</dbReference>
<evidence type="ECO:0000259" key="3">
    <source>
        <dbReference type="Pfam" id="PF13476"/>
    </source>
</evidence>
<feature type="domain" description="Rad50/SbcC-type AAA" evidence="3">
    <location>
        <begin position="5"/>
        <end position="196"/>
    </location>
</feature>
<feature type="region of interest" description="Disordered" evidence="2">
    <location>
        <begin position="457"/>
        <end position="476"/>
    </location>
</feature>
<sequence>MIPKRVTLENFLSYGPKTEIAFAADEPLWVVGGPNGVGKSAVFDAMTYCLYAEHRGGGRGHEQLIRHGADGFKAAFEFQFVGIDYRITRTRQRRGRTTQAVERLDGGCWARVPDVDGAEAVTEWVRSTLGLPFEAFCASVLLRQGRADDILDAAPARRLETLKKIIGVERYEELSGRVNEAGKERARELERLRRQRAGIEDVTQADLESEQEAVNRTAAARELADATRTRAVAAVPQAEQWARLTAEGADLTRKLAEADGRSRDEAAIRHDHARYVELSAVVPVLEELGRLRATVADAETRYTAATRRRDELRAKHDADRQRAEGLRLVVSDQRRAAADLSNEADVATKDSERLSGLLTIADELATADRGADAFPDTLDAELAAARVAKVSVAEAERTARDAEAEIAGLLKEAKKQQKAFADVTVGITCSQCGQEVTAKHAEDERNRLADRVAAHTAAATEAKAKSADATSDREAADARLKTLTDDIAERNHLRQRRSDLERSLTALGSATDPAAVREEIARLAERLTDLQAEHSAARGRQHEAERELKELDPVVKRQEGDLQRVETEATQLATALARDTAACDGLLARLPDGWRDSNDATAPAADLRRLAADGIEPRFRQLEADATLRREWEERQRKVVQEMGAVPADARIAVADARQAQRSAEQVFALCDTAHRDAVSRMDELTRRQEQLATLTTAAAAAETDARVHAKLDKLLGKEKLQRELIREAEAAIVRLTQQTLANLSGGDLSVRLADADGDDKAFDLLVFRGDDPNPIPVKMLSGSQKFRVAVSVALAVGRFATGQARPLECVIIDEGFGSLDRDGLRAAADELNRLKDHLRRIIVVSHQEEFTDQFPVVIRLSKGDAGTTAEAVRQQR</sequence>
<evidence type="ECO:0000256" key="2">
    <source>
        <dbReference type="SAM" id="MobiDB-lite"/>
    </source>
</evidence>
<feature type="compositionally biased region" description="Basic and acidic residues" evidence="2">
    <location>
        <begin position="462"/>
        <end position="476"/>
    </location>
</feature>